<evidence type="ECO:0000256" key="1">
    <source>
        <dbReference type="ARBA" id="ARBA00013247"/>
    </source>
</evidence>
<evidence type="ECO:0000256" key="9">
    <source>
        <dbReference type="ARBA" id="ARBA00049535"/>
    </source>
</evidence>
<evidence type="ECO:0000256" key="3">
    <source>
        <dbReference type="ARBA" id="ARBA00022723"/>
    </source>
</evidence>
<dbReference type="EMBL" id="RAWE01000044">
    <property type="protein sequence ID" value="RKH03198.1"/>
    <property type="molecule type" value="Genomic_DNA"/>
</dbReference>
<dbReference type="SMART" id="SM01400">
    <property type="entry name" value="Pribosyltran_N"/>
    <property type="match status" value="1"/>
</dbReference>
<dbReference type="Pfam" id="PF00156">
    <property type="entry name" value="Pribosyltran"/>
    <property type="match status" value="1"/>
</dbReference>
<sequence length="306" mass="32642">MRSMTPFALVVGSASPHLGRALAQASGTEPVGVKRERFPDGELHIEVPPEEVRGRRVVVLQSSTPPVGENLLELLLLADACWRAGAASLEAVIPYVGYARQDRRARAGEPLGGRLVADMVSHGRFSRVFTVDLHNPALEGCFGAPLEHLSALPLLADALRPHVTDKTVVVAPDLGAVKRAEALAKLLGRPWAVVHKARLSGNDVETLGLLGQVRGMRPILVDDMVSTGGTLAAAAKELKGEGCVDDFILATTHALLVGPALERLQGVPVKRLVSTDSVEPRLELPFPHQVVTLAPLLLRALRPDAR</sequence>
<comment type="caution">
    <text evidence="13">The sequence shown here is derived from an EMBL/GenBank/DDBJ whole genome shotgun (WGS) entry which is preliminary data.</text>
</comment>
<dbReference type="GO" id="GO:0002189">
    <property type="term" value="C:ribose phosphate diphosphokinase complex"/>
    <property type="evidence" value="ECO:0007669"/>
    <property type="project" value="TreeGrafter"/>
</dbReference>
<dbReference type="InterPro" id="IPR000836">
    <property type="entry name" value="PRTase_dom"/>
</dbReference>
<dbReference type="GO" id="GO:0006164">
    <property type="term" value="P:purine nucleotide biosynthetic process"/>
    <property type="evidence" value="ECO:0007669"/>
    <property type="project" value="TreeGrafter"/>
</dbReference>
<dbReference type="InterPro" id="IPR029057">
    <property type="entry name" value="PRTase-like"/>
</dbReference>
<evidence type="ECO:0000259" key="11">
    <source>
        <dbReference type="Pfam" id="PF00156"/>
    </source>
</evidence>
<evidence type="ECO:0000256" key="10">
    <source>
        <dbReference type="RuleBase" id="RU004324"/>
    </source>
</evidence>
<feature type="domain" description="Ribose-phosphate pyrophosphokinase N-terminal" evidence="12">
    <location>
        <begin position="8"/>
        <end position="121"/>
    </location>
</feature>
<keyword evidence="8" id="KW-0460">Magnesium</keyword>
<evidence type="ECO:0000256" key="4">
    <source>
        <dbReference type="ARBA" id="ARBA00022727"/>
    </source>
</evidence>
<evidence type="ECO:0000256" key="2">
    <source>
        <dbReference type="ARBA" id="ARBA00022679"/>
    </source>
</evidence>
<evidence type="ECO:0000313" key="13">
    <source>
        <dbReference type="EMBL" id="RKH03198.1"/>
    </source>
</evidence>
<evidence type="ECO:0000313" key="14">
    <source>
        <dbReference type="Proteomes" id="UP000268313"/>
    </source>
</evidence>
<dbReference type="AlphaFoldDB" id="A0A3A8K4F5"/>
<keyword evidence="7" id="KW-0067">ATP-binding</keyword>
<dbReference type="SUPFAM" id="SSF53271">
    <property type="entry name" value="PRTase-like"/>
    <property type="match status" value="2"/>
</dbReference>
<keyword evidence="14" id="KW-1185">Reference proteome</keyword>
<keyword evidence="3" id="KW-0479">Metal-binding</keyword>
<dbReference type="InterPro" id="IPR005946">
    <property type="entry name" value="Rib-P_diPkinase"/>
</dbReference>
<evidence type="ECO:0000256" key="8">
    <source>
        <dbReference type="ARBA" id="ARBA00022842"/>
    </source>
</evidence>
<evidence type="ECO:0000256" key="5">
    <source>
        <dbReference type="ARBA" id="ARBA00022741"/>
    </source>
</evidence>
<dbReference type="RefSeq" id="WP_120603165.1">
    <property type="nucleotide sequence ID" value="NZ_JABFJX010000040.1"/>
</dbReference>
<organism evidence="13 14">
    <name type="scientific">Corallococcus carmarthensis</name>
    <dbReference type="NCBI Taxonomy" id="2316728"/>
    <lineage>
        <taxon>Bacteria</taxon>
        <taxon>Pseudomonadati</taxon>
        <taxon>Myxococcota</taxon>
        <taxon>Myxococcia</taxon>
        <taxon>Myxococcales</taxon>
        <taxon>Cystobacterineae</taxon>
        <taxon>Myxococcaceae</taxon>
        <taxon>Corallococcus</taxon>
    </lineage>
</organism>
<dbReference type="OrthoDB" id="9777067at2"/>
<evidence type="ECO:0000256" key="6">
    <source>
        <dbReference type="ARBA" id="ARBA00022777"/>
    </source>
</evidence>
<dbReference type="Pfam" id="PF13793">
    <property type="entry name" value="Pribosyltran_N"/>
    <property type="match status" value="1"/>
</dbReference>
<keyword evidence="4 10" id="KW-0545">Nucleotide biosynthesis</keyword>
<evidence type="ECO:0000259" key="12">
    <source>
        <dbReference type="Pfam" id="PF13793"/>
    </source>
</evidence>
<feature type="domain" description="Phosphoribosyltransferase" evidence="11">
    <location>
        <begin position="166"/>
        <end position="251"/>
    </location>
</feature>
<gene>
    <name evidence="13" type="ORF">D7X32_14700</name>
</gene>
<keyword evidence="2" id="KW-0808">Transferase</keyword>
<reference evidence="14" key="1">
    <citation type="submission" date="2018-09" db="EMBL/GenBank/DDBJ databases">
        <authorList>
            <person name="Livingstone P.G."/>
            <person name="Whitworth D.E."/>
        </authorList>
    </citation>
    <scope>NUCLEOTIDE SEQUENCE [LARGE SCALE GENOMIC DNA]</scope>
    <source>
        <strain evidence="14">CA043D</strain>
    </source>
</reference>
<dbReference type="GO" id="GO:0004749">
    <property type="term" value="F:ribose phosphate diphosphokinase activity"/>
    <property type="evidence" value="ECO:0007669"/>
    <property type="project" value="UniProtKB-EC"/>
</dbReference>
<dbReference type="FunFam" id="3.40.50.2020:FF:000007">
    <property type="entry name" value="Ribose-phosphate pyrophosphokinase"/>
    <property type="match status" value="1"/>
</dbReference>
<comment type="catalytic activity">
    <reaction evidence="9">
        <text>D-ribose 5-phosphate + ATP = 5-phospho-alpha-D-ribose 1-diphosphate + AMP + H(+)</text>
        <dbReference type="Rhea" id="RHEA:15609"/>
        <dbReference type="ChEBI" id="CHEBI:15378"/>
        <dbReference type="ChEBI" id="CHEBI:30616"/>
        <dbReference type="ChEBI" id="CHEBI:58017"/>
        <dbReference type="ChEBI" id="CHEBI:78346"/>
        <dbReference type="ChEBI" id="CHEBI:456215"/>
        <dbReference type="EC" id="2.7.6.1"/>
    </reaction>
</comment>
<dbReference type="PANTHER" id="PTHR10210:SF32">
    <property type="entry name" value="RIBOSE-PHOSPHATE PYROPHOSPHOKINASE 2"/>
    <property type="match status" value="1"/>
</dbReference>
<dbReference type="GO" id="GO:0006015">
    <property type="term" value="P:5-phosphoribose 1-diphosphate biosynthetic process"/>
    <property type="evidence" value="ECO:0007669"/>
    <property type="project" value="TreeGrafter"/>
</dbReference>
<dbReference type="GO" id="GO:0000287">
    <property type="term" value="F:magnesium ion binding"/>
    <property type="evidence" value="ECO:0007669"/>
    <property type="project" value="InterPro"/>
</dbReference>
<dbReference type="Proteomes" id="UP000268313">
    <property type="component" value="Unassembled WGS sequence"/>
</dbReference>
<protein>
    <recommendedName>
        <fullName evidence="1">ribose-phosphate diphosphokinase</fullName>
        <ecNumber evidence="1">2.7.6.1</ecNumber>
    </recommendedName>
</protein>
<dbReference type="InterPro" id="IPR029099">
    <property type="entry name" value="Pribosyltran_N"/>
</dbReference>
<evidence type="ECO:0000256" key="7">
    <source>
        <dbReference type="ARBA" id="ARBA00022840"/>
    </source>
</evidence>
<dbReference type="GO" id="GO:0005737">
    <property type="term" value="C:cytoplasm"/>
    <property type="evidence" value="ECO:0007669"/>
    <property type="project" value="TreeGrafter"/>
</dbReference>
<proteinExistence type="inferred from homology"/>
<name>A0A3A8K4F5_9BACT</name>
<accession>A0A3A8K4F5</accession>
<dbReference type="Gene3D" id="3.40.50.2020">
    <property type="match status" value="2"/>
</dbReference>
<dbReference type="GO" id="GO:0005524">
    <property type="term" value="F:ATP binding"/>
    <property type="evidence" value="ECO:0007669"/>
    <property type="project" value="UniProtKB-KW"/>
</dbReference>
<comment type="similarity">
    <text evidence="10">Belongs to the ribose-phosphate pyrophosphokinase family.</text>
</comment>
<dbReference type="EC" id="2.7.6.1" evidence="1"/>
<keyword evidence="6 13" id="KW-0418">Kinase</keyword>
<dbReference type="GO" id="GO:0016301">
    <property type="term" value="F:kinase activity"/>
    <property type="evidence" value="ECO:0007669"/>
    <property type="project" value="UniProtKB-KW"/>
</dbReference>
<dbReference type="CDD" id="cd06223">
    <property type="entry name" value="PRTases_typeI"/>
    <property type="match status" value="1"/>
</dbReference>
<dbReference type="PANTHER" id="PTHR10210">
    <property type="entry name" value="RIBOSE-PHOSPHATE DIPHOSPHOKINASE FAMILY MEMBER"/>
    <property type="match status" value="1"/>
</dbReference>
<dbReference type="NCBIfam" id="TIGR01251">
    <property type="entry name" value="ribP_PPkin"/>
    <property type="match status" value="1"/>
</dbReference>
<keyword evidence="5" id="KW-0547">Nucleotide-binding</keyword>